<feature type="compositionally biased region" description="Low complexity" evidence="1">
    <location>
        <begin position="152"/>
        <end position="180"/>
    </location>
</feature>
<dbReference type="GO" id="GO:0005849">
    <property type="term" value="C:mRNA cleavage factor complex"/>
    <property type="evidence" value="ECO:0007669"/>
    <property type="project" value="InterPro"/>
</dbReference>
<accession>A0AAN7GXK2</accession>
<dbReference type="Gene3D" id="1.25.40.90">
    <property type="match status" value="1"/>
</dbReference>
<feature type="region of interest" description="Disordered" evidence="1">
    <location>
        <begin position="471"/>
        <end position="495"/>
    </location>
</feature>
<feature type="region of interest" description="Disordered" evidence="1">
    <location>
        <begin position="321"/>
        <end position="340"/>
    </location>
</feature>
<dbReference type="InterPro" id="IPR008942">
    <property type="entry name" value="ENTH_VHS"/>
</dbReference>
<dbReference type="InterPro" id="IPR054127">
    <property type="entry name" value="Pcf11_C"/>
</dbReference>
<feature type="domain" description="CID" evidence="2">
    <location>
        <begin position="4"/>
        <end position="142"/>
    </location>
</feature>
<proteinExistence type="predicted"/>
<feature type="compositionally biased region" description="Pro residues" evidence="1">
    <location>
        <begin position="392"/>
        <end position="403"/>
    </location>
</feature>
<dbReference type="InterPro" id="IPR047415">
    <property type="entry name" value="Pcf11_CID"/>
</dbReference>
<feature type="region of interest" description="Disordered" evidence="1">
    <location>
        <begin position="348"/>
        <end position="372"/>
    </location>
</feature>
<dbReference type="FunFam" id="1.25.40.90:FF:000016">
    <property type="entry name" value="mRNA cleavage factor complex component Pcf11"/>
    <property type="match status" value="1"/>
</dbReference>
<reference evidence="3" key="2">
    <citation type="submission" date="2023-05" db="EMBL/GenBank/DDBJ databases">
        <authorList>
            <consortium name="Lawrence Berkeley National Laboratory"/>
            <person name="Steindorff A."/>
            <person name="Hensen N."/>
            <person name="Bonometti L."/>
            <person name="Westerberg I."/>
            <person name="Brannstrom I.O."/>
            <person name="Guillou S."/>
            <person name="Cros-Aarteil S."/>
            <person name="Calhoun S."/>
            <person name="Haridas S."/>
            <person name="Kuo A."/>
            <person name="Mondo S."/>
            <person name="Pangilinan J."/>
            <person name="Riley R."/>
            <person name="Labutti K."/>
            <person name="Andreopoulos B."/>
            <person name="Lipzen A."/>
            <person name="Chen C."/>
            <person name="Yanf M."/>
            <person name="Daum C."/>
            <person name="Ng V."/>
            <person name="Clum A."/>
            <person name="Ohm R."/>
            <person name="Martin F."/>
            <person name="Silar P."/>
            <person name="Natvig D."/>
            <person name="Lalanne C."/>
            <person name="Gautier V."/>
            <person name="Ament-Velasquez S.L."/>
            <person name="Kruys A."/>
            <person name="Hutchinson M.I."/>
            <person name="Powell A.J."/>
            <person name="Barry K."/>
            <person name="Miller A.N."/>
            <person name="Grigoriev I.V."/>
            <person name="Debuchy R."/>
            <person name="Gladieux P."/>
            <person name="Thoren M.H."/>
            <person name="Johannesson H."/>
        </authorList>
    </citation>
    <scope>NUCLEOTIDE SEQUENCE</scope>
    <source>
        <strain evidence="3">CBS 990.96</strain>
    </source>
</reference>
<sequence>MADNADDVADDYRQALEDLNVNSRLEIATLTNIAKENANHGLAIVEVITNHIKKCPPNRTLPALYVLDSVVKNVPTPYGLYFGPKLYSIFMGAYTKVDNPTRAKMNEMLKTWKQPVPGSISKKPVFPIEQVRPIENALIAAKNAAFAATQSSLQGQQQLMRGRQPVAPTRNTPTPPTGRGYQPPPHGQFQHQDAYPIRPSSGHNGIPSRATPQPAPPVVGYSQHHQQQQQQPAAREGYGAPQGISIDKLNYDIQQLIDAEKTEFARDPLDTSKQTKLMALLDLQGVVQKQQSLPQNERLPHKELMVIRDRIAELAALNLRAQKQQQPPQPSHMSAASAAAAFHAPHTATYSQPPYTATPTPPVVSQSQPAASLPQLPPAIAALLGRTSQTHQPPPPPPPPPQPVSGGAGAGAGAGSLSIDSLLGRGALATLLSGVAQKSATPTPTPPQVSTPQYPSTIPPAAAAAIAALRSPSQQTPVQFPPAVPTPAPAAAPPPADPSALLAMLRQTGLIGNNAQAAGSTPPLPIPPRFPLPGGMAVPPPPPGYMDRATIQLTPASLKLFRPHLIPLHLDALGPPCTQCGRRFKTDEEGRRRKTAHMDWHFKVHQRIVEAERRGQHRSWFVDEMDWIRSHEEADVDYVSHNSSSSTKPNNNNAATTMTTTKKKQCYMRVPEDATKVNSACPICQEKFEMKWLDEAQEWVWMDAMKVGGRIFHGTCYAEVHGGSAAATSQGYRQTPERVLGKRKAEDEGHGFRSKVKMEGY</sequence>
<evidence type="ECO:0000313" key="3">
    <source>
        <dbReference type="EMBL" id="KAK4226443.1"/>
    </source>
</evidence>
<feature type="compositionally biased region" description="Basic and acidic residues" evidence="1">
    <location>
        <begin position="735"/>
        <end position="761"/>
    </location>
</feature>
<dbReference type="EMBL" id="MU865347">
    <property type="protein sequence ID" value="KAK4226443.1"/>
    <property type="molecule type" value="Genomic_DNA"/>
</dbReference>
<dbReference type="PANTHER" id="PTHR15921">
    <property type="entry name" value="PRE-MRNA CLEAVAGE COMPLEX II"/>
    <property type="match status" value="1"/>
</dbReference>
<dbReference type="SUPFAM" id="SSF48464">
    <property type="entry name" value="ENTH/VHS domain"/>
    <property type="match status" value="1"/>
</dbReference>
<dbReference type="Pfam" id="PF21936">
    <property type="entry name" value="Pcf11_C"/>
    <property type="match status" value="1"/>
</dbReference>
<feature type="region of interest" description="Disordered" evidence="1">
    <location>
        <begin position="387"/>
        <end position="417"/>
    </location>
</feature>
<dbReference type="GO" id="GO:0031124">
    <property type="term" value="P:mRNA 3'-end processing"/>
    <property type="evidence" value="ECO:0007669"/>
    <property type="project" value="InterPro"/>
</dbReference>
<feature type="region of interest" description="Disordered" evidence="1">
    <location>
        <begin position="152"/>
        <end position="242"/>
    </location>
</feature>
<dbReference type="Proteomes" id="UP001301958">
    <property type="component" value="Unassembled WGS sequence"/>
</dbReference>
<dbReference type="AlphaFoldDB" id="A0AAN7GXK2"/>
<comment type="caution">
    <text evidence="3">The sequence shown here is derived from an EMBL/GenBank/DDBJ whole genome shotgun (WGS) entry which is preliminary data.</text>
</comment>
<dbReference type="InterPro" id="IPR021605">
    <property type="entry name" value="Pcf11_Clp1-ID"/>
</dbReference>
<dbReference type="GO" id="GO:0005737">
    <property type="term" value="C:cytoplasm"/>
    <property type="evidence" value="ECO:0007669"/>
    <property type="project" value="TreeGrafter"/>
</dbReference>
<keyword evidence="4" id="KW-1185">Reference proteome</keyword>
<gene>
    <name evidence="3" type="ORF">QBC38DRAFT_444583</name>
</gene>
<dbReference type="InterPro" id="IPR045154">
    <property type="entry name" value="PCF11-like"/>
</dbReference>
<evidence type="ECO:0000256" key="1">
    <source>
        <dbReference type="SAM" id="MobiDB-lite"/>
    </source>
</evidence>
<reference evidence="3" key="1">
    <citation type="journal article" date="2023" name="Mol. Phylogenet. Evol.">
        <title>Genome-scale phylogeny and comparative genomics of the fungal order Sordariales.</title>
        <authorList>
            <person name="Hensen N."/>
            <person name="Bonometti L."/>
            <person name="Westerberg I."/>
            <person name="Brannstrom I.O."/>
            <person name="Guillou S."/>
            <person name="Cros-Aarteil S."/>
            <person name="Calhoun S."/>
            <person name="Haridas S."/>
            <person name="Kuo A."/>
            <person name="Mondo S."/>
            <person name="Pangilinan J."/>
            <person name="Riley R."/>
            <person name="LaButti K."/>
            <person name="Andreopoulos B."/>
            <person name="Lipzen A."/>
            <person name="Chen C."/>
            <person name="Yan M."/>
            <person name="Daum C."/>
            <person name="Ng V."/>
            <person name="Clum A."/>
            <person name="Steindorff A."/>
            <person name="Ohm R.A."/>
            <person name="Martin F."/>
            <person name="Silar P."/>
            <person name="Natvig D.O."/>
            <person name="Lalanne C."/>
            <person name="Gautier V."/>
            <person name="Ament-Velasquez S.L."/>
            <person name="Kruys A."/>
            <person name="Hutchinson M.I."/>
            <person name="Powell A.J."/>
            <person name="Barry K."/>
            <person name="Miller A.N."/>
            <person name="Grigoriev I.V."/>
            <person name="Debuchy R."/>
            <person name="Gladieux P."/>
            <person name="Hiltunen Thoren M."/>
            <person name="Johannesson H."/>
        </authorList>
    </citation>
    <scope>NUCLEOTIDE SEQUENCE</scope>
    <source>
        <strain evidence="3">CBS 990.96</strain>
    </source>
</reference>
<feature type="region of interest" description="Disordered" evidence="1">
    <location>
        <begin position="437"/>
        <end position="457"/>
    </location>
</feature>
<dbReference type="PANTHER" id="PTHR15921:SF3">
    <property type="entry name" value="PRE-MRNA CLEAVAGE COMPLEX 2 PROTEIN PCF11"/>
    <property type="match status" value="1"/>
</dbReference>
<protein>
    <submittedName>
        <fullName evidence="3">Protein PCF11</fullName>
    </submittedName>
</protein>
<feature type="compositionally biased region" description="Pro residues" evidence="1">
    <location>
        <begin position="479"/>
        <end position="495"/>
    </location>
</feature>
<evidence type="ECO:0000259" key="2">
    <source>
        <dbReference type="PROSITE" id="PS51391"/>
    </source>
</evidence>
<dbReference type="GO" id="GO:0003729">
    <property type="term" value="F:mRNA binding"/>
    <property type="evidence" value="ECO:0007669"/>
    <property type="project" value="InterPro"/>
</dbReference>
<dbReference type="CDD" id="cd16982">
    <property type="entry name" value="CID_Pcf11"/>
    <property type="match status" value="1"/>
</dbReference>
<evidence type="ECO:0000313" key="4">
    <source>
        <dbReference type="Proteomes" id="UP001301958"/>
    </source>
</evidence>
<dbReference type="Pfam" id="PF04818">
    <property type="entry name" value="CID"/>
    <property type="match status" value="1"/>
</dbReference>
<dbReference type="InterPro" id="IPR006569">
    <property type="entry name" value="CID_dom"/>
</dbReference>
<organism evidence="3 4">
    <name type="scientific">Podospora fimiseda</name>
    <dbReference type="NCBI Taxonomy" id="252190"/>
    <lineage>
        <taxon>Eukaryota</taxon>
        <taxon>Fungi</taxon>
        <taxon>Dikarya</taxon>
        <taxon>Ascomycota</taxon>
        <taxon>Pezizomycotina</taxon>
        <taxon>Sordariomycetes</taxon>
        <taxon>Sordariomycetidae</taxon>
        <taxon>Sordariales</taxon>
        <taxon>Podosporaceae</taxon>
        <taxon>Podospora</taxon>
    </lineage>
</organism>
<dbReference type="SMART" id="SM00582">
    <property type="entry name" value="RPR"/>
    <property type="match status" value="1"/>
</dbReference>
<name>A0AAN7GXK2_9PEZI</name>
<dbReference type="GO" id="GO:0000993">
    <property type="term" value="F:RNA polymerase II complex binding"/>
    <property type="evidence" value="ECO:0007669"/>
    <property type="project" value="InterPro"/>
</dbReference>
<dbReference type="GO" id="GO:0006369">
    <property type="term" value="P:termination of RNA polymerase II transcription"/>
    <property type="evidence" value="ECO:0007669"/>
    <property type="project" value="InterPro"/>
</dbReference>
<dbReference type="Pfam" id="PF11526">
    <property type="entry name" value="Pfc11_Clp1_ID"/>
    <property type="match status" value="1"/>
</dbReference>
<dbReference type="PROSITE" id="PS51391">
    <property type="entry name" value="CID"/>
    <property type="match status" value="1"/>
</dbReference>
<feature type="region of interest" description="Disordered" evidence="1">
    <location>
        <begin position="728"/>
        <end position="761"/>
    </location>
</feature>